<evidence type="ECO:0000256" key="8">
    <source>
        <dbReference type="ARBA" id="ARBA00023012"/>
    </source>
</evidence>
<evidence type="ECO:0000256" key="7">
    <source>
        <dbReference type="ARBA" id="ARBA00022840"/>
    </source>
</evidence>
<evidence type="ECO:0000256" key="1">
    <source>
        <dbReference type="ARBA" id="ARBA00000085"/>
    </source>
</evidence>
<dbReference type="PANTHER" id="PTHR43065">
    <property type="entry name" value="SENSOR HISTIDINE KINASE"/>
    <property type="match status" value="1"/>
</dbReference>
<evidence type="ECO:0000259" key="10">
    <source>
        <dbReference type="PROSITE" id="PS50109"/>
    </source>
</evidence>
<dbReference type="CDD" id="cd12912">
    <property type="entry name" value="PDC2_MCP_like"/>
    <property type="match status" value="1"/>
</dbReference>
<dbReference type="Gene3D" id="3.30.450.20">
    <property type="entry name" value="PAS domain"/>
    <property type="match status" value="1"/>
</dbReference>
<dbReference type="InterPro" id="IPR036097">
    <property type="entry name" value="HisK_dim/P_sf"/>
</dbReference>
<dbReference type="PRINTS" id="PR00344">
    <property type="entry name" value="BCTRLSENSOR"/>
</dbReference>
<protein>
    <recommendedName>
        <fullName evidence="2">histidine kinase</fullName>
        <ecNumber evidence="2">2.7.13.3</ecNumber>
    </recommendedName>
</protein>
<dbReference type="GO" id="GO:0000155">
    <property type="term" value="F:phosphorelay sensor kinase activity"/>
    <property type="evidence" value="ECO:0007669"/>
    <property type="project" value="InterPro"/>
</dbReference>
<evidence type="ECO:0000256" key="2">
    <source>
        <dbReference type="ARBA" id="ARBA00012438"/>
    </source>
</evidence>
<feature type="domain" description="Histidine kinase" evidence="10">
    <location>
        <begin position="368"/>
        <end position="573"/>
    </location>
</feature>
<dbReference type="InterPro" id="IPR005467">
    <property type="entry name" value="His_kinase_dom"/>
</dbReference>
<dbReference type="CDD" id="cd00075">
    <property type="entry name" value="HATPase"/>
    <property type="match status" value="1"/>
</dbReference>
<dbReference type="Gene3D" id="1.10.287.130">
    <property type="match status" value="1"/>
</dbReference>
<keyword evidence="9" id="KW-0812">Transmembrane</keyword>
<evidence type="ECO:0000256" key="6">
    <source>
        <dbReference type="ARBA" id="ARBA00022777"/>
    </source>
</evidence>
<comment type="catalytic activity">
    <reaction evidence="1">
        <text>ATP + protein L-histidine = ADP + protein N-phospho-L-histidine.</text>
        <dbReference type="EC" id="2.7.13.3"/>
    </reaction>
</comment>
<evidence type="ECO:0000256" key="5">
    <source>
        <dbReference type="ARBA" id="ARBA00022741"/>
    </source>
</evidence>
<proteinExistence type="predicted"/>
<keyword evidence="5" id="KW-0547">Nucleotide-binding</keyword>
<dbReference type="InterPro" id="IPR004358">
    <property type="entry name" value="Sig_transdc_His_kin-like_C"/>
</dbReference>
<dbReference type="InterPro" id="IPR003661">
    <property type="entry name" value="HisK_dim/P_dom"/>
</dbReference>
<dbReference type="Pfam" id="PF00512">
    <property type="entry name" value="HisKA"/>
    <property type="match status" value="1"/>
</dbReference>
<accession>A0A7U4QKP5</accession>
<dbReference type="OrthoDB" id="9805591at2"/>
<dbReference type="PROSITE" id="PS50109">
    <property type="entry name" value="HIS_KIN"/>
    <property type="match status" value="1"/>
</dbReference>
<evidence type="ECO:0000256" key="4">
    <source>
        <dbReference type="ARBA" id="ARBA00022679"/>
    </source>
</evidence>
<dbReference type="EC" id="2.7.13.3" evidence="2"/>
<keyword evidence="8" id="KW-0902">Two-component regulatory system</keyword>
<dbReference type="EMBL" id="CP013015">
    <property type="protein sequence ID" value="AMM41113.1"/>
    <property type="molecule type" value="Genomic_DNA"/>
</dbReference>
<name>A0A7U4QKP5_DESA2</name>
<dbReference type="InterPro" id="IPR003594">
    <property type="entry name" value="HATPase_dom"/>
</dbReference>
<dbReference type="SUPFAM" id="SSF47384">
    <property type="entry name" value="Homodimeric domain of signal transducing histidine kinase"/>
    <property type="match status" value="1"/>
</dbReference>
<evidence type="ECO:0000313" key="11">
    <source>
        <dbReference type="EMBL" id="AMM41113.1"/>
    </source>
</evidence>
<keyword evidence="4" id="KW-0808">Transferase</keyword>
<dbReference type="SMART" id="SM00387">
    <property type="entry name" value="HATPase_c"/>
    <property type="match status" value="1"/>
</dbReference>
<sequence length="578" mass="65521">MKIKFPLNLKYIWWVIIALFLVFLSVFFSIKGKFEYEDIAIYEFNQQQLAIARSIARQIENNFTFLQRYLALITQFKKEALFLSPLSSHPEIRDLPVIKVTIIGPSGPKKIITSSGVYTEVGISEREGIYLSLVKKGQKKYISKTYLLDPNSIPPAWVVDVVYSNGQTVVVWTIDVLKICRDATYDIRSGKTGYAWIINKDGYFLAHYEKNFVGKDAFAVRAKQNPVISFTRINKIQKQLLLTGKEGTSWYISGWHRKRKGVIKKLVAYTPAYYGGRKDKDKFWGVAVVAPIDEVKSVVHDALVYQWGLSLTTFLVILVTMLYAFYQRGQYTRQLEKEVAQKTQEIKRAHQALLRSERLAAMGRAVAYITHEIKNPLIAIGGFSTQLLRSLKEQDARKKLEIIVNEVKRLDAFLKDIGQFAKEAMPQKEVFNINEIVEKIITMVESELVGRKINLKTQLATIPLSVYADKDQIEQVLLNVVKNAIESMPEGGQLTIETCKNKQVVVNIKDTGCGIPKDSLDKIFEPFFSTKKGGTGLGLSICYKLINVNQGEICIESEVGKGTIVTLRLPLSSESKKF</sequence>
<evidence type="ECO:0000256" key="9">
    <source>
        <dbReference type="SAM" id="Phobius"/>
    </source>
</evidence>
<dbReference type="Proteomes" id="UP000070560">
    <property type="component" value="Chromosome"/>
</dbReference>
<dbReference type="Gene3D" id="3.30.565.10">
    <property type="entry name" value="Histidine kinase-like ATPase, C-terminal domain"/>
    <property type="match status" value="1"/>
</dbReference>
<feature type="transmembrane region" description="Helical" evidence="9">
    <location>
        <begin position="304"/>
        <end position="326"/>
    </location>
</feature>
<evidence type="ECO:0000313" key="12">
    <source>
        <dbReference type="Proteomes" id="UP000070560"/>
    </source>
</evidence>
<dbReference type="GO" id="GO:0005524">
    <property type="term" value="F:ATP binding"/>
    <property type="evidence" value="ECO:0007669"/>
    <property type="project" value="UniProtKB-KW"/>
</dbReference>
<keyword evidence="6" id="KW-0418">Kinase</keyword>
<dbReference type="PANTHER" id="PTHR43065:SF10">
    <property type="entry name" value="PEROXIDE STRESS-ACTIVATED HISTIDINE KINASE MAK3"/>
    <property type="match status" value="1"/>
</dbReference>
<keyword evidence="9" id="KW-1133">Transmembrane helix</keyword>
<organism evidence="11 12">
    <name type="scientific">Desulfofervidus auxilii</name>
    <dbReference type="NCBI Taxonomy" id="1621989"/>
    <lineage>
        <taxon>Bacteria</taxon>
        <taxon>Pseudomonadati</taxon>
        <taxon>Thermodesulfobacteriota</taxon>
        <taxon>Candidatus Desulfofervidia</taxon>
        <taxon>Candidatus Desulfofervidales</taxon>
        <taxon>Candidatus Desulfofervidaceae</taxon>
        <taxon>Candidatus Desulfofervidus</taxon>
    </lineage>
</organism>
<dbReference type="Pfam" id="PF02518">
    <property type="entry name" value="HATPase_c"/>
    <property type="match status" value="1"/>
</dbReference>
<dbReference type="SMART" id="SM00388">
    <property type="entry name" value="HisKA"/>
    <property type="match status" value="1"/>
</dbReference>
<dbReference type="InterPro" id="IPR036890">
    <property type="entry name" value="HATPase_C_sf"/>
</dbReference>
<dbReference type="KEGG" id="daw:HS1_001309"/>
<keyword evidence="12" id="KW-1185">Reference proteome</keyword>
<dbReference type="AlphaFoldDB" id="A0A7U4QKP5"/>
<dbReference type="CDD" id="cd00082">
    <property type="entry name" value="HisKA"/>
    <property type="match status" value="1"/>
</dbReference>
<keyword evidence="9" id="KW-0472">Membrane</keyword>
<reference evidence="11 12" key="1">
    <citation type="submission" date="2015-10" db="EMBL/GenBank/DDBJ databases">
        <title>Candidatus Desulfofervidus auxilii, a hydrogenotrophic sulfate-reducing bacterium involved in the thermophilic anaerobic oxidation of methane.</title>
        <authorList>
            <person name="Krukenberg V."/>
            <person name="Richter M."/>
            <person name="Wegener G."/>
        </authorList>
    </citation>
    <scope>NUCLEOTIDE SEQUENCE [LARGE SCALE GENOMIC DNA]</scope>
    <source>
        <strain evidence="11 12">HS1</strain>
    </source>
</reference>
<keyword evidence="7 11" id="KW-0067">ATP-binding</keyword>
<gene>
    <name evidence="11" type="ORF">HS1_001309</name>
</gene>
<dbReference type="RefSeq" id="WP_066062624.1">
    <property type="nucleotide sequence ID" value="NZ_CP013015.1"/>
</dbReference>
<evidence type="ECO:0000256" key="3">
    <source>
        <dbReference type="ARBA" id="ARBA00022553"/>
    </source>
</evidence>
<keyword evidence="3" id="KW-0597">Phosphoprotein</keyword>
<dbReference type="SUPFAM" id="SSF55874">
    <property type="entry name" value="ATPase domain of HSP90 chaperone/DNA topoisomerase II/histidine kinase"/>
    <property type="match status" value="1"/>
</dbReference>
<feature type="transmembrane region" description="Helical" evidence="9">
    <location>
        <begin position="12"/>
        <end position="30"/>
    </location>
</feature>